<evidence type="ECO:0008006" key="4">
    <source>
        <dbReference type="Google" id="ProtNLM"/>
    </source>
</evidence>
<name>A0AAC9I9R2_9FLAO</name>
<gene>
    <name evidence="2" type="ORF">EM308_13985</name>
</gene>
<keyword evidence="3" id="KW-1185">Reference proteome</keyword>
<keyword evidence="1" id="KW-0812">Transmembrane</keyword>
<evidence type="ECO:0000313" key="2">
    <source>
        <dbReference type="EMBL" id="AOW11402.1"/>
    </source>
</evidence>
<evidence type="ECO:0000256" key="1">
    <source>
        <dbReference type="SAM" id="Phobius"/>
    </source>
</evidence>
<keyword evidence="1" id="KW-1133">Transmembrane helix</keyword>
<feature type="transmembrane region" description="Helical" evidence="1">
    <location>
        <begin position="136"/>
        <end position="159"/>
    </location>
</feature>
<protein>
    <recommendedName>
        <fullName evidence="4">Beta-carotene 15,15'-monooxygenase</fullName>
    </recommendedName>
</protein>
<dbReference type="Proteomes" id="UP000175968">
    <property type="component" value="Chromosome"/>
</dbReference>
<reference evidence="2 3" key="1">
    <citation type="submission" date="2016-10" db="EMBL/GenBank/DDBJ databases">
        <title>Flavobacterium gilvum sp. nov., isolated from stream water.</title>
        <authorList>
            <person name="Shin S.-K."/>
            <person name="Cho Y.-J."/>
            <person name="Yi H."/>
        </authorList>
    </citation>
    <scope>NUCLEOTIDE SEQUENCE [LARGE SCALE GENOMIC DNA]</scope>
    <source>
        <strain evidence="2 3">EM1308</strain>
    </source>
</reference>
<feature type="transmembrane region" description="Helical" evidence="1">
    <location>
        <begin position="34"/>
        <end position="63"/>
    </location>
</feature>
<evidence type="ECO:0000313" key="3">
    <source>
        <dbReference type="Proteomes" id="UP000175968"/>
    </source>
</evidence>
<dbReference type="KEGG" id="fgl:EM308_13985"/>
<accession>A0AAC9I9R2</accession>
<organism evidence="2 3">
    <name type="scientific">Flavobacterium gilvum</name>
    <dbReference type="NCBI Taxonomy" id="1492737"/>
    <lineage>
        <taxon>Bacteria</taxon>
        <taxon>Pseudomonadati</taxon>
        <taxon>Bacteroidota</taxon>
        <taxon>Flavobacteriia</taxon>
        <taxon>Flavobacteriales</taxon>
        <taxon>Flavobacteriaceae</taxon>
        <taxon>Flavobacterium</taxon>
    </lineage>
</organism>
<dbReference type="EMBL" id="CP017479">
    <property type="protein sequence ID" value="AOW11402.1"/>
    <property type="molecule type" value="Genomic_DNA"/>
</dbReference>
<sequence>MNKTLQRLQEIEKNGYQIDFGNIFNNAFENYKKIAFYAGLVLIIFIILFIVLVTGILITSVGAETLTGELSPEKLKLENLSDSKFLIISIISIITSSLLSPFQASFFKMALCGDRDEAFHVSDLFTYYKLPYASKIIISTLLISLISLAQAVLFTFIHFEFLGTVISYLISFITILTVPLIIFGDLNISDAIKYSIVVVSKQPVVILGLVVVSVIGGLVGIMGCCIGLFFTIPFVFSTNYAIYSGIVGIDVPEDIQ</sequence>
<dbReference type="AlphaFoldDB" id="A0AAC9I9R2"/>
<feature type="transmembrane region" description="Helical" evidence="1">
    <location>
        <begin position="204"/>
        <end position="230"/>
    </location>
</feature>
<keyword evidence="1" id="KW-0472">Membrane</keyword>
<proteinExistence type="predicted"/>
<feature type="transmembrane region" description="Helical" evidence="1">
    <location>
        <begin position="165"/>
        <end position="183"/>
    </location>
</feature>
<dbReference type="RefSeq" id="WP_035640717.1">
    <property type="nucleotide sequence ID" value="NZ_CP017479.1"/>
</dbReference>
<feature type="transmembrane region" description="Helical" evidence="1">
    <location>
        <begin position="83"/>
        <end position="102"/>
    </location>
</feature>